<name>R0KKD8_ANAPL</name>
<keyword evidence="3" id="KW-1185">Reference proteome</keyword>
<sequence length="194" mass="21414">MTAPAFSRRDSVKKRSVTDKGAPTDFGLESVPTQHRPDRATTKDLGPKARVLSNTGKKQCLDTPKQELITKMFLPSPHLTATVSATETTSWVQLLVYFLQMPLAFLAYQGGRSPAIACLLKPKAGVDKLQCCWPGGQVRDLDEWPKATAREQLGERAPIPAFHFTNSLNEKITSQALGQQHFHTQLTLPVTPLH</sequence>
<evidence type="ECO:0000313" key="3">
    <source>
        <dbReference type="Proteomes" id="UP000296049"/>
    </source>
</evidence>
<dbReference type="Proteomes" id="UP000296049">
    <property type="component" value="Unassembled WGS sequence"/>
</dbReference>
<protein>
    <submittedName>
        <fullName evidence="2">Uncharacterized protein</fullName>
    </submittedName>
</protein>
<evidence type="ECO:0000313" key="2">
    <source>
        <dbReference type="EMBL" id="EOA93633.1"/>
    </source>
</evidence>
<feature type="compositionally biased region" description="Basic and acidic residues" evidence="1">
    <location>
        <begin position="35"/>
        <end position="44"/>
    </location>
</feature>
<dbReference type="AlphaFoldDB" id="R0KKD8"/>
<proteinExistence type="predicted"/>
<accession>R0KKD8</accession>
<reference evidence="3" key="1">
    <citation type="journal article" date="2013" name="Nat. Genet.">
        <title>The duck genome and transcriptome provide insight into an avian influenza virus reservoir species.</title>
        <authorList>
            <person name="Huang Y."/>
            <person name="Li Y."/>
            <person name="Burt D.W."/>
            <person name="Chen H."/>
            <person name="Zhang Y."/>
            <person name="Qian W."/>
            <person name="Kim H."/>
            <person name="Gan S."/>
            <person name="Zhao Y."/>
            <person name="Li J."/>
            <person name="Yi K."/>
            <person name="Feng H."/>
            <person name="Zhu P."/>
            <person name="Li B."/>
            <person name="Liu Q."/>
            <person name="Fairley S."/>
            <person name="Magor K.E."/>
            <person name="Du Z."/>
            <person name="Hu X."/>
            <person name="Goodman L."/>
            <person name="Tafer H."/>
            <person name="Vignal A."/>
            <person name="Lee T."/>
            <person name="Kim K.W."/>
            <person name="Sheng Z."/>
            <person name="An Y."/>
            <person name="Searle S."/>
            <person name="Herrero J."/>
            <person name="Groenen M.A."/>
            <person name="Crooijmans R.P."/>
            <person name="Faraut T."/>
            <person name="Cai Q."/>
            <person name="Webster R.G."/>
            <person name="Aldridge J.R."/>
            <person name="Warren W.C."/>
            <person name="Bartschat S."/>
            <person name="Kehr S."/>
            <person name="Marz M."/>
            <person name="Stadler P.F."/>
            <person name="Smith J."/>
            <person name="Kraus R.H."/>
            <person name="Zhao Y."/>
            <person name="Ren L."/>
            <person name="Fei J."/>
            <person name="Morisson M."/>
            <person name="Kaiser P."/>
            <person name="Griffin D.K."/>
            <person name="Rao M."/>
            <person name="Pitel F."/>
            <person name="Wang J."/>
            <person name="Li N."/>
        </authorList>
    </citation>
    <scope>NUCLEOTIDE SEQUENCE [LARGE SCALE GENOMIC DNA]</scope>
</reference>
<organism evidence="2 3">
    <name type="scientific">Anas platyrhynchos</name>
    <name type="common">Mallard</name>
    <name type="synonym">Anas boschas</name>
    <dbReference type="NCBI Taxonomy" id="8839"/>
    <lineage>
        <taxon>Eukaryota</taxon>
        <taxon>Metazoa</taxon>
        <taxon>Chordata</taxon>
        <taxon>Craniata</taxon>
        <taxon>Vertebrata</taxon>
        <taxon>Euteleostomi</taxon>
        <taxon>Archelosauria</taxon>
        <taxon>Archosauria</taxon>
        <taxon>Dinosauria</taxon>
        <taxon>Saurischia</taxon>
        <taxon>Theropoda</taxon>
        <taxon>Coelurosauria</taxon>
        <taxon>Aves</taxon>
        <taxon>Neognathae</taxon>
        <taxon>Galloanserae</taxon>
        <taxon>Anseriformes</taxon>
        <taxon>Anatidae</taxon>
        <taxon>Anatinae</taxon>
        <taxon>Anas</taxon>
    </lineage>
</organism>
<dbReference type="EMBL" id="KB745806">
    <property type="protein sequence ID" value="EOA93633.1"/>
    <property type="molecule type" value="Genomic_DNA"/>
</dbReference>
<feature type="region of interest" description="Disordered" evidence="1">
    <location>
        <begin position="1"/>
        <end position="44"/>
    </location>
</feature>
<gene>
    <name evidence="2" type="ORF">Anapl_09746</name>
</gene>
<evidence type="ECO:0000256" key="1">
    <source>
        <dbReference type="SAM" id="MobiDB-lite"/>
    </source>
</evidence>